<protein>
    <recommendedName>
        <fullName evidence="3">BACON domain-containing protein</fullName>
    </recommendedName>
</protein>
<dbReference type="Proteomes" id="UP000645390">
    <property type="component" value="Unassembled WGS sequence"/>
</dbReference>
<organism evidence="1 2">
    <name type="scientific">Pedobacter mendelii</name>
    <dbReference type="NCBI Taxonomy" id="1908240"/>
    <lineage>
        <taxon>Bacteria</taxon>
        <taxon>Pseudomonadati</taxon>
        <taxon>Bacteroidota</taxon>
        <taxon>Sphingobacteriia</taxon>
        <taxon>Sphingobacteriales</taxon>
        <taxon>Sphingobacteriaceae</taxon>
        <taxon>Pedobacter</taxon>
    </lineage>
</organism>
<dbReference type="EMBL" id="BMDJ01000009">
    <property type="protein sequence ID" value="GGI27615.1"/>
    <property type="molecule type" value="Genomic_DNA"/>
</dbReference>
<evidence type="ECO:0000313" key="1">
    <source>
        <dbReference type="EMBL" id="GGI27615.1"/>
    </source>
</evidence>
<accession>A0ABQ2BLN1</accession>
<dbReference type="Gene3D" id="2.60.40.2880">
    <property type="entry name" value="MmpS1-5, C-terminal soluble domain"/>
    <property type="match status" value="1"/>
</dbReference>
<reference evidence="2" key="1">
    <citation type="journal article" date="2019" name="Int. J. Syst. Evol. Microbiol.">
        <title>The Global Catalogue of Microorganisms (GCM) 10K type strain sequencing project: providing services to taxonomists for standard genome sequencing and annotation.</title>
        <authorList>
            <consortium name="The Broad Institute Genomics Platform"/>
            <consortium name="The Broad Institute Genome Sequencing Center for Infectious Disease"/>
            <person name="Wu L."/>
            <person name="Ma J."/>
        </authorList>
    </citation>
    <scope>NUCLEOTIDE SEQUENCE [LARGE SCALE GENOMIC DNA]</scope>
    <source>
        <strain evidence="2">CCM 8939</strain>
    </source>
</reference>
<gene>
    <name evidence="1" type="ORF">GCM10008119_28530</name>
</gene>
<evidence type="ECO:0008006" key="3">
    <source>
        <dbReference type="Google" id="ProtNLM"/>
    </source>
</evidence>
<comment type="caution">
    <text evidence="1">The sequence shown here is derived from an EMBL/GenBank/DDBJ whole genome shotgun (WGS) entry which is preliminary data.</text>
</comment>
<name>A0ABQ2BLN1_9SPHI</name>
<evidence type="ECO:0000313" key="2">
    <source>
        <dbReference type="Proteomes" id="UP000645390"/>
    </source>
</evidence>
<dbReference type="PROSITE" id="PS51257">
    <property type="entry name" value="PROKAR_LIPOPROTEIN"/>
    <property type="match status" value="1"/>
</dbReference>
<sequence>MKNIKIKTIVVSFFALMLFAGLMSCKKDEGETSSKTSHKVIFKLEASAGSSISAVVYGYDSQITTATNISGTTWSSQEITVPAGTASLNVAASATGANANSTLKAQIFVDGELKGEGTSSGSILSASASFGL</sequence>
<keyword evidence="2" id="KW-1185">Reference proteome</keyword>
<proteinExistence type="predicted"/>
<dbReference type="RefSeq" id="WP_188415669.1">
    <property type="nucleotide sequence ID" value="NZ_BMDJ01000009.1"/>
</dbReference>
<dbReference type="InterPro" id="IPR038468">
    <property type="entry name" value="MmpS_C"/>
</dbReference>